<evidence type="ECO:0000256" key="1">
    <source>
        <dbReference type="ARBA" id="ARBA00022603"/>
    </source>
</evidence>
<dbReference type="GO" id="GO:0032259">
    <property type="term" value="P:methylation"/>
    <property type="evidence" value="ECO:0007669"/>
    <property type="project" value="UniProtKB-KW"/>
</dbReference>
<keyword evidence="5" id="KW-1185">Reference proteome</keyword>
<feature type="domain" description="Methyltransferase" evidence="3">
    <location>
        <begin position="34"/>
        <end position="121"/>
    </location>
</feature>
<dbReference type="RefSeq" id="WP_183988253.1">
    <property type="nucleotide sequence ID" value="NZ_JACHHG010000012.1"/>
</dbReference>
<dbReference type="PANTHER" id="PTHR43861">
    <property type="entry name" value="TRANS-ACONITATE 2-METHYLTRANSFERASE-RELATED"/>
    <property type="match status" value="1"/>
</dbReference>
<evidence type="ECO:0000256" key="2">
    <source>
        <dbReference type="ARBA" id="ARBA00022679"/>
    </source>
</evidence>
<comment type="caution">
    <text evidence="4">The sequence shown here is derived from an EMBL/GenBank/DDBJ whole genome shotgun (WGS) entry which is preliminary data.</text>
</comment>
<reference evidence="4 5" key="1">
    <citation type="submission" date="2020-08" db="EMBL/GenBank/DDBJ databases">
        <title>Genomic Encyclopedia of Type Strains, Phase IV (KMG-IV): sequencing the most valuable type-strain genomes for metagenomic binning, comparative biology and taxonomic classification.</title>
        <authorList>
            <person name="Goeker M."/>
        </authorList>
    </citation>
    <scope>NUCLEOTIDE SEQUENCE [LARGE SCALE GENOMIC DNA]</scope>
    <source>
        <strain evidence="4 5">DSM 21458</strain>
    </source>
</reference>
<dbReference type="InterPro" id="IPR041698">
    <property type="entry name" value="Methyltransf_25"/>
</dbReference>
<gene>
    <name evidence="4" type="ORF">HNR42_002953</name>
</gene>
<organism evidence="4 5">
    <name type="scientific">Deinobacterium chartae</name>
    <dbReference type="NCBI Taxonomy" id="521158"/>
    <lineage>
        <taxon>Bacteria</taxon>
        <taxon>Thermotogati</taxon>
        <taxon>Deinococcota</taxon>
        <taxon>Deinococci</taxon>
        <taxon>Deinococcales</taxon>
        <taxon>Deinococcaceae</taxon>
        <taxon>Deinobacterium</taxon>
    </lineage>
</organism>
<dbReference type="GO" id="GO:0030798">
    <property type="term" value="F:trans-aconitate 2-methyltransferase activity"/>
    <property type="evidence" value="ECO:0007669"/>
    <property type="project" value="UniProtKB-EC"/>
</dbReference>
<dbReference type="Proteomes" id="UP000569951">
    <property type="component" value="Unassembled WGS sequence"/>
</dbReference>
<evidence type="ECO:0000313" key="4">
    <source>
        <dbReference type="EMBL" id="MBB6099503.1"/>
    </source>
</evidence>
<accession>A0A841I2K3</accession>
<dbReference type="Pfam" id="PF13649">
    <property type="entry name" value="Methyltransf_25"/>
    <property type="match status" value="1"/>
</dbReference>
<keyword evidence="1 4" id="KW-0489">Methyltransferase</keyword>
<dbReference type="PANTHER" id="PTHR43861:SF1">
    <property type="entry name" value="TRANS-ACONITATE 2-METHYLTRANSFERASE"/>
    <property type="match status" value="1"/>
</dbReference>
<dbReference type="CDD" id="cd02440">
    <property type="entry name" value="AdoMet_MTases"/>
    <property type="match status" value="1"/>
</dbReference>
<evidence type="ECO:0000313" key="5">
    <source>
        <dbReference type="Proteomes" id="UP000569951"/>
    </source>
</evidence>
<dbReference type="SUPFAM" id="SSF53335">
    <property type="entry name" value="S-adenosyl-L-methionine-dependent methyltransferases"/>
    <property type="match status" value="1"/>
</dbReference>
<dbReference type="EC" id="2.1.1.144" evidence="4"/>
<evidence type="ECO:0000259" key="3">
    <source>
        <dbReference type="Pfam" id="PF13649"/>
    </source>
</evidence>
<dbReference type="AlphaFoldDB" id="A0A841I2K3"/>
<dbReference type="Gene3D" id="3.40.50.150">
    <property type="entry name" value="Vaccinia Virus protein VP39"/>
    <property type="match status" value="1"/>
</dbReference>
<sequence length="251" mass="28057">MTWDANLYTDRHAFVFHHGESLIERLRPQPGERVLDLGCGTGQLASKIAQFGAHVLGVDRSPEMIEKARALYPDLEFRVADATRFHLERPVDAVFSNAALHWIRPPEQVIARVAAALKPGGRFVAELGGRGNIASLVRALEASLEVSGHADRKRLNPWFFPSLGEYSALLERYGLRVTGAVLFERPTVLEGENALLDWLHMFAGSFVSGLPREEAQLIFADTVERLRPNMYADGRWTADYVRLRLEAVRAA</sequence>
<dbReference type="EMBL" id="JACHHG010000012">
    <property type="protein sequence ID" value="MBB6099503.1"/>
    <property type="molecule type" value="Genomic_DNA"/>
</dbReference>
<name>A0A841I2K3_9DEIO</name>
<protein>
    <submittedName>
        <fullName evidence="4">Trans-aconitate 2-methyltransferase</fullName>
        <ecNumber evidence="4">2.1.1.144</ecNumber>
    </submittedName>
</protein>
<proteinExistence type="predicted"/>
<dbReference type="InterPro" id="IPR029063">
    <property type="entry name" value="SAM-dependent_MTases_sf"/>
</dbReference>
<keyword evidence="2 4" id="KW-0808">Transferase</keyword>